<dbReference type="PANTHER" id="PTHR30109:SF0">
    <property type="entry name" value="HYDROXYLAMINE REDUCTASE"/>
    <property type="match status" value="1"/>
</dbReference>
<dbReference type="Pfam" id="PF03063">
    <property type="entry name" value="Prismane"/>
    <property type="match status" value="1"/>
</dbReference>
<dbReference type="GO" id="GO:0042542">
    <property type="term" value="P:response to hydrogen peroxide"/>
    <property type="evidence" value="ECO:0007669"/>
    <property type="project" value="TreeGrafter"/>
</dbReference>
<keyword evidence="1" id="KW-0560">Oxidoreductase</keyword>
<dbReference type="EC" id="1.7.-.-" evidence="1"/>
<organism evidence="1 2">
    <name type="scientific">Sporolactobacillus inulinus</name>
    <dbReference type="NCBI Taxonomy" id="2078"/>
    <lineage>
        <taxon>Bacteria</taxon>
        <taxon>Bacillati</taxon>
        <taxon>Bacillota</taxon>
        <taxon>Bacilli</taxon>
        <taxon>Bacillales</taxon>
        <taxon>Sporolactobacillaceae</taxon>
        <taxon>Sporolactobacillus</taxon>
    </lineage>
</organism>
<dbReference type="Gene3D" id="1.20.1270.20">
    <property type="match status" value="1"/>
</dbReference>
<comment type="caution">
    <text evidence="1">The sequence shown here is derived from an EMBL/GenBank/DDBJ whole genome shotgun (WGS) entry which is preliminary data.</text>
</comment>
<protein>
    <submittedName>
        <fullName evidence="1">Hydroxylamine reductase</fullName>
        <ecNumber evidence="1">1.7.-.-</ecNumber>
    </submittedName>
</protein>
<dbReference type="GO" id="GO:0004601">
    <property type="term" value="F:peroxidase activity"/>
    <property type="evidence" value="ECO:0007669"/>
    <property type="project" value="TreeGrafter"/>
</dbReference>
<dbReference type="PANTHER" id="PTHR30109">
    <property type="entry name" value="HYDROXYLAMINE REDUCTASE"/>
    <property type="match status" value="1"/>
</dbReference>
<dbReference type="Proteomes" id="UP000319716">
    <property type="component" value="Unassembled WGS sequence"/>
</dbReference>
<accession>A0A4Y1ZAJ8</accession>
<dbReference type="InterPro" id="IPR004137">
    <property type="entry name" value="HCP/CODH"/>
</dbReference>
<dbReference type="AlphaFoldDB" id="A0A4Y1ZAJ8"/>
<sequence length="98" mass="10827">MEKRMFCYQCQETARGRGCTLVGVCGKKPEVAAAQDLLVYVTKGLSAVTMRLRDEGKKISADINHLVTENLFTTITNANFDEQAIRSLVKATLTVKTD</sequence>
<evidence type="ECO:0000313" key="1">
    <source>
        <dbReference type="EMBL" id="GAY76092.1"/>
    </source>
</evidence>
<proteinExistence type="predicted"/>
<dbReference type="InterPro" id="IPR016100">
    <property type="entry name" value="Prismane_a-bundle"/>
</dbReference>
<gene>
    <name evidence="1" type="ORF">NBRC111894_1646</name>
</gene>
<dbReference type="GO" id="GO:0050418">
    <property type="term" value="F:hydroxylamine reductase activity"/>
    <property type="evidence" value="ECO:0007669"/>
    <property type="project" value="TreeGrafter"/>
</dbReference>
<dbReference type="InterPro" id="IPR011254">
    <property type="entry name" value="Prismane-like_sf"/>
</dbReference>
<name>A0A4Y1ZAJ8_9BACL</name>
<dbReference type="EMBL" id="BEXB01000011">
    <property type="protein sequence ID" value="GAY76092.1"/>
    <property type="molecule type" value="Genomic_DNA"/>
</dbReference>
<evidence type="ECO:0000313" key="2">
    <source>
        <dbReference type="Proteomes" id="UP000319716"/>
    </source>
</evidence>
<dbReference type="SUPFAM" id="SSF56821">
    <property type="entry name" value="Prismane protein-like"/>
    <property type="match status" value="1"/>
</dbReference>
<reference evidence="1 2" key="1">
    <citation type="submission" date="2017-11" db="EMBL/GenBank/DDBJ databases">
        <title>Draft Genome Sequence of Sporolactobacillus inulinus NBRC 111894 Isolated from Koso, a Japanese Sugar-Vegetable Fermented Beverage.</title>
        <authorList>
            <person name="Chiou T.Y."/>
            <person name="Oshima K."/>
            <person name="Suda W."/>
            <person name="Hattori M."/>
            <person name="Takahashi T."/>
        </authorList>
    </citation>
    <scope>NUCLEOTIDE SEQUENCE [LARGE SCALE GENOMIC DNA]</scope>
    <source>
        <strain evidence="1 2">NBRC111894</strain>
    </source>
</reference>